<organism evidence="1">
    <name type="scientific">Hanusia phi</name>
    <dbReference type="NCBI Taxonomy" id="3032"/>
    <lineage>
        <taxon>Eukaryota</taxon>
        <taxon>Cryptophyceae</taxon>
        <taxon>Pyrenomonadales</taxon>
        <taxon>Geminigeraceae</taxon>
        <taxon>Hanusia</taxon>
    </lineage>
</organism>
<reference evidence="1" key="1">
    <citation type="submission" date="2021-01" db="EMBL/GenBank/DDBJ databases">
        <authorList>
            <person name="Corre E."/>
            <person name="Pelletier E."/>
            <person name="Niang G."/>
            <person name="Scheremetjew M."/>
            <person name="Finn R."/>
            <person name="Kale V."/>
            <person name="Holt S."/>
            <person name="Cochrane G."/>
            <person name="Meng A."/>
            <person name="Brown T."/>
            <person name="Cohen L."/>
        </authorList>
    </citation>
    <scope>NUCLEOTIDE SEQUENCE</scope>
    <source>
        <strain evidence="1">CCMP325</strain>
    </source>
</reference>
<name>A0A7S0EGB6_9CRYP</name>
<accession>A0A7S0EGB6</accession>
<dbReference type="AlphaFoldDB" id="A0A7S0EGB6"/>
<proteinExistence type="predicted"/>
<dbReference type="EMBL" id="HBEO01013181">
    <property type="protein sequence ID" value="CAD8481404.1"/>
    <property type="molecule type" value="Transcribed_RNA"/>
</dbReference>
<sequence length="100" mass="11218">MWRRWLADGRDPKVVHDEIINFFSTAVVLSMLAQEFHNSPLLSHTYSIGKLYAVYICLPQGKQDRRRGAGGLLGAVEGGCAGRHSGVLEEAAKVRRRRLR</sequence>
<gene>
    <name evidence="1" type="ORF">HPHI1048_LOCUS8977</name>
</gene>
<protein>
    <submittedName>
        <fullName evidence="1">Uncharacterized protein</fullName>
    </submittedName>
</protein>
<evidence type="ECO:0000313" key="1">
    <source>
        <dbReference type="EMBL" id="CAD8481404.1"/>
    </source>
</evidence>